<feature type="compositionally biased region" description="Pro residues" evidence="1">
    <location>
        <begin position="127"/>
        <end position="138"/>
    </location>
</feature>
<feature type="compositionally biased region" description="Pro residues" evidence="1">
    <location>
        <begin position="1"/>
        <end position="10"/>
    </location>
</feature>
<keyword evidence="2" id="KW-0472">Membrane</keyword>
<dbReference type="OrthoDB" id="3944519at2"/>
<dbReference type="EMBL" id="CM000913">
    <property type="protein sequence ID" value="EFG07332.1"/>
    <property type="molecule type" value="Genomic_DNA"/>
</dbReference>
<feature type="compositionally biased region" description="Low complexity" evidence="1">
    <location>
        <begin position="139"/>
        <end position="151"/>
    </location>
</feature>
<dbReference type="InterPro" id="IPR011047">
    <property type="entry name" value="Quinoprotein_ADH-like_sf"/>
</dbReference>
<evidence type="ECO:0000313" key="5">
    <source>
        <dbReference type="Proteomes" id="UP000002357"/>
    </source>
</evidence>
<protein>
    <submittedName>
        <fullName evidence="4">Secreted protein</fullName>
    </submittedName>
</protein>
<evidence type="ECO:0000259" key="3">
    <source>
        <dbReference type="Pfam" id="PF13360"/>
    </source>
</evidence>
<feature type="compositionally biased region" description="Pro residues" evidence="1">
    <location>
        <begin position="152"/>
        <end position="163"/>
    </location>
</feature>
<reference evidence="4 5" key="1">
    <citation type="journal article" date="2010" name="Genome Biol. Evol.">
        <title>The sequence of a 1.8-mb bacterial linear plasmid reveals a rich evolutionary reservoir of secondary metabolic pathways.</title>
        <authorList>
            <person name="Medema M.H."/>
            <person name="Trefzer A."/>
            <person name="Kovalchuk A."/>
            <person name="van den Berg M."/>
            <person name="Mueller U."/>
            <person name="Heijne W."/>
            <person name="Wu L."/>
            <person name="Alam M.T."/>
            <person name="Ronning C.M."/>
            <person name="Nierman W.C."/>
            <person name="Bovenberg R.A.L."/>
            <person name="Breitling R."/>
            <person name="Takano E."/>
        </authorList>
    </citation>
    <scope>NUCLEOTIDE SEQUENCE [LARGE SCALE GENOMIC DNA]</scope>
    <source>
        <strain evidence="5">ATCC 27064 / DSM 738 / JCM 4710 / NBRC 13307 / NCIMB 12785 / NRRL 3585 / VKM Ac-602</strain>
    </source>
</reference>
<name>E2Q7C6_STRCL</name>
<dbReference type="Pfam" id="PF13360">
    <property type="entry name" value="PQQ_2"/>
    <property type="match status" value="1"/>
</dbReference>
<feature type="region of interest" description="Disordered" evidence="1">
    <location>
        <begin position="202"/>
        <end position="263"/>
    </location>
</feature>
<feature type="compositionally biased region" description="Pro residues" evidence="1">
    <location>
        <begin position="52"/>
        <end position="69"/>
    </location>
</feature>
<feature type="compositionally biased region" description="Basic and acidic residues" evidence="1">
    <location>
        <begin position="202"/>
        <end position="214"/>
    </location>
</feature>
<keyword evidence="5" id="KW-1185">Reference proteome</keyword>
<dbReference type="RefSeq" id="WP_003960759.1">
    <property type="nucleotide sequence ID" value="NZ_CM000913.1"/>
</dbReference>
<dbReference type="KEGG" id="sclf:BB341_17085"/>
<dbReference type="GeneID" id="93731160"/>
<dbReference type="InterPro" id="IPR002372">
    <property type="entry name" value="PQQ_rpt_dom"/>
</dbReference>
<dbReference type="eggNOG" id="COG1520">
    <property type="taxonomic scope" value="Bacteria"/>
</dbReference>
<feature type="compositionally biased region" description="Pro residues" evidence="1">
    <location>
        <begin position="83"/>
        <end position="107"/>
    </location>
</feature>
<dbReference type="STRING" id="1901.BB341_17085"/>
<gene>
    <name evidence="4" type="ORF">SCLAV_2259</name>
</gene>
<dbReference type="AlphaFoldDB" id="E2Q7C6"/>
<feature type="domain" description="Pyrrolo-quinoline quinone repeat" evidence="3">
    <location>
        <begin position="288"/>
        <end position="407"/>
    </location>
</feature>
<keyword evidence="2" id="KW-1133">Transmembrane helix</keyword>
<feature type="transmembrane region" description="Helical" evidence="2">
    <location>
        <begin position="180"/>
        <end position="200"/>
    </location>
</feature>
<organism evidence="4 5">
    <name type="scientific">Streptomyces clavuligerus</name>
    <dbReference type="NCBI Taxonomy" id="1901"/>
    <lineage>
        <taxon>Bacteria</taxon>
        <taxon>Bacillati</taxon>
        <taxon>Actinomycetota</taxon>
        <taxon>Actinomycetes</taxon>
        <taxon>Kitasatosporales</taxon>
        <taxon>Streptomycetaceae</taxon>
        <taxon>Streptomyces</taxon>
    </lineage>
</organism>
<dbReference type="Proteomes" id="UP000002357">
    <property type="component" value="Chromosome"/>
</dbReference>
<accession>E2Q7C6</accession>
<feature type="compositionally biased region" description="Acidic residues" evidence="1">
    <location>
        <begin position="215"/>
        <end position="232"/>
    </location>
</feature>
<keyword evidence="2" id="KW-0812">Transmembrane</keyword>
<evidence type="ECO:0000256" key="1">
    <source>
        <dbReference type="SAM" id="MobiDB-lite"/>
    </source>
</evidence>
<evidence type="ECO:0000313" key="4">
    <source>
        <dbReference type="EMBL" id="EFG07332.1"/>
    </source>
</evidence>
<evidence type="ECO:0000256" key="2">
    <source>
        <dbReference type="SAM" id="Phobius"/>
    </source>
</evidence>
<feature type="region of interest" description="Disordered" evidence="1">
    <location>
        <begin position="1"/>
        <end position="176"/>
    </location>
</feature>
<dbReference type="InterPro" id="IPR015943">
    <property type="entry name" value="WD40/YVTN_repeat-like_dom_sf"/>
</dbReference>
<sequence length="662" mass="70028">MSQPPSPPPQGGFGAPQDPRQWSPQDRPEPPYQEPPHQEDRQGSFPHDPPEFRPGPPQDPRSAAPPPGPFLQEPVPGTGHLPPVHPQTPAPAPGPAYPQAPVPPPGTPYGQSPYGQPPYGGQQPYGQPGPGPQGPYGPVPTGVVAYGGAPQQPYPCTPAPPAPDTTGGHRRKGLRGRPGAVLAAGLAVLLLVGGGGYLALSGDKETAPEQRESQAEEQQEQQEQEGKEETEEKEEKGENGERAGGSGRSADDALNAGREDGEAKVSFVTKNDVDLPRNGVDAFGPWTAGDTVVRAVHRQITGYSTADGRKKWTLPVGTDICSATFNASADGKVVIGVKDGTGERAKCLDLRMVDIRTGTVGWKKTLRTGSGFRSLTEFTLTISGDTLGAAGLGNSFGLSLRDGRPLFEGPATGCKPFAFAGGPRLLAAVSCPTKDWKKPRQQLQELDAATGRVKWTYSAPEGWEVEKVFSADPVVVSLKQSREKKWGVVALTDRGTERSRIQGGKDRFQPRCGGNFVVLGEHLEGCAGVAADDDAFYIATQPERPGGANEVVAFDLDSGRETWRTPSGGGSTLLPLRMEGTDVLAYREPTYDRGGALTVIPPGGGAPRTLLRLQAATARTESSLYSPRLVYGGGTLFIASGRVSARDDAEELRTPTMMAFTR</sequence>
<dbReference type="Gene3D" id="2.130.10.10">
    <property type="entry name" value="YVTN repeat-like/Quinoprotein amine dehydrogenase"/>
    <property type="match status" value="1"/>
</dbReference>
<feature type="compositionally biased region" description="Low complexity" evidence="1">
    <location>
        <begin position="108"/>
        <end position="126"/>
    </location>
</feature>
<dbReference type="SUPFAM" id="SSF50998">
    <property type="entry name" value="Quinoprotein alcohol dehydrogenase-like"/>
    <property type="match status" value="1"/>
</dbReference>
<proteinExistence type="predicted"/>